<evidence type="ECO:0000313" key="2">
    <source>
        <dbReference type="Proteomes" id="UP000002640"/>
    </source>
</evidence>
<dbReference type="EMBL" id="JH159163">
    <property type="protein sequence ID" value="EGZ06630.1"/>
    <property type="molecule type" value="Genomic_DNA"/>
</dbReference>
<accession>G5ACW8</accession>
<evidence type="ECO:0000313" key="1">
    <source>
        <dbReference type="EMBL" id="EGZ06630.1"/>
    </source>
</evidence>
<sequence length="66" mass="6973">MSLPPIIESPIFNSSYFTGNNDYLTLTTGDQRYLRLGGVGMVSSLSVTDNLDTGSLTIGGSLVDLS</sequence>
<dbReference type="AlphaFoldDB" id="G5ACW8"/>
<gene>
    <name evidence="1" type="ORF">PHYSODRAFT_455518</name>
</gene>
<dbReference type="KEGG" id="psoj:PHYSODRAFT_455518"/>
<feature type="non-terminal residue" evidence="1">
    <location>
        <position position="66"/>
    </location>
</feature>
<keyword evidence="2" id="KW-1185">Reference proteome</keyword>
<dbReference type="InParanoid" id="G5ACW8"/>
<dbReference type="GeneID" id="20653066"/>
<proteinExistence type="predicted"/>
<dbReference type="Proteomes" id="UP000002640">
    <property type="component" value="Unassembled WGS sequence"/>
</dbReference>
<dbReference type="OMA" id="SLLWSMQ"/>
<protein>
    <submittedName>
        <fullName evidence="1">Uncharacterized protein</fullName>
    </submittedName>
</protein>
<reference evidence="1 2" key="1">
    <citation type="journal article" date="2006" name="Science">
        <title>Phytophthora genome sequences uncover evolutionary origins and mechanisms of pathogenesis.</title>
        <authorList>
            <person name="Tyler B.M."/>
            <person name="Tripathy S."/>
            <person name="Zhang X."/>
            <person name="Dehal P."/>
            <person name="Jiang R.H."/>
            <person name="Aerts A."/>
            <person name="Arredondo F.D."/>
            <person name="Baxter L."/>
            <person name="Bensasson D."/>
            <person name="Beynon J.L."/>
            <person name="Chapman J."/>
            <person name="Damasceno C.M."/>
            <person name="Dorrance A.E."/>
            <person name="Dou D."/>
            <person name="Dickerman A.W."/>
            <person name="Dubchak I.L."/>
            <person name="Garbelotto M."/>
            <person name="Gijzen M."/>
            <person name="Gordon S.G."/>
            <person name="Govers F."/>
            <person name="Grunwald N.J."/>
            <person name="Huang W."/>
            <person name="Ivors K.L."/>
            <person name="Jones R.W."/>
            <person name="Kamoun S."/>
            <person name="Krampis K."/>
            <person name="Lamour K.H."/>
            <person name="Lee M.K."/>
            <person name="McDonald W.H."/>
            <person name="Medina M."/>
            <person name="Meijer H.J."/>
            <person name="Nordberg E.K."/>
            <person name="Maclean D.J."/>
            <person name="Ospina-Giraldo M.D."/>
            <person name="Morris P.F."/>
            <person name="Phuntumart V."/>
            <person name="Putnam N.H."/>
            <person name="Rash S."/>
            <person name="Rose J.K."/>
            <person name="Sakihama Y."/>
            <person name="Salamov A.A."/>
            <person name="Savidor A."/>
            <person name="Scheuring C.F."/>
            <person name="Smith B.M."/>
            <person name="Sobral B.W."/>
            <person name="Terry A."/>
            <person name="Torto-Alalibo T.A."/>
            <person name="Win J."/>
            <person name="Xu Z."/>
            <person name="Zhang H."/>
            <person name="Grigoriev I.V."/>
            <person name="Rokhsar D.S."/>
            <person name="Boore J.L."/>
        </authorList>
    </citation>
    <scope>NUCLEOTIDE SEQUENCE [LARGE SCALE GENOMIC DNA]</scope>
    <source>
        <strain evidence="1 2">P6497</strain>
    </source>
</reference>
<name>G5ACW8_PHYSP</name>
<organism evidence="1 2">
    <name type="scientific">Phytophthora sojae (strain P6497)</name>
    <name type="common">Soybean stem and root rot agent</name>
    <name type="synonym">Phytophthora megasperma f. sp. glycines</name>
    <dbReference type="NCBI Taxonomy" id="1094619"/>
    <lineage>
        <taxon>Eukaryota</taxon>
        <taxon>Sar</taxon>
        <taxon>Stramenopiles</taxon>
        <taxon>Oomycota</taxon>
        <taxon>Peronosporomycetes</taxon>
        <taxon>Peronosporales</taxon>
        <taxon>Peronosporaceae</taxon>
        <taxon>Phytophthora</taxon>
    </lineage>
</organism>
<dbReference type="RefSeq" id="XP_009537394.1">
    <property type="nucleotide sequence ID" value="XM_009539099.1"/>
</dbReference>